<reference evidence="2" key="1">
    <citation type="journal article" date="2023" name="Nat. Plants">
        <title>Single-cell RNA sequencing provides a high-resolution roadmap for understanding the multicellular compartmentation of specialized metabolism.</title>
        <authorList>
            <person name="Sun S."/>
            <person name="Shen X."/>
            <person name="Li Y."/>
            <person name="Li Y."/>
            <person name="Wang S."/>
            <person name="Li R."/>
            <person name="Zhang H."/>
            <person name="Shen G."/>
            <person name="Guo B."/>
            <person name="Wei J."/>
            <person name="Xu J."/>
            <person name="St-Pierre B."/>
            <person name="Chen S."/>
            <person name="Sun C."/>
        </authorList>
    </citation>
    <scope>NUCLEOTIDE SEQUENCE [LARGE SCALE GENOMIC DNA]</scope>
</reference>
<proteinExistence type="predicted"/>
<dbReference type="Proteomes" id="UP001060085">
    <property type="component" value="Linkage Group LG04"/>
</dbReference>
<organism evidence="1 2">
    <name type="scientific">Catharanthus roseus</name>
    <name type="common">Madagascar periwinkle</name>
    <name type="synonym">Vinca rosea</name>
    <dbReference type="NCBI Taxonomy" id="4058"/>
    <lineage>
        <taxon>Eukaryota</taxon>
        <taxon>Viridiplantae</taxon>
        <taxon>Streptophyta</taxon>
        <taxon>Embryophyta</taxon>
        <taxon>Tracheophyta</taxon>
        <taxon>Spermatophyta</taxon>
        <taxon>Magnoliopsida</taxon>
        <taxon>eudicotyledons</taxon>
        <taxon>Gunneridae</taxon>
        <taxon>Pentapetalae</taxon>
        <taxon>asterids</taxon>
        <taxon>lamiids</taxon>
        <taxon>Gentianales</taxon>
        <taxon>Apocynaceae</taxon>
        <taxon>Rauvolfioideae</taxon>
        <taxon>Vinceae</taxon>
        <taxon>Catharanthinae</taxon>
        <taxon>Catharanthus</taxon>
    </lineage>
</organism>
<accession>A0ACC0BA33</accession>
<dbReference type="EMBL" id="CM044704">
    <property type="protein sequence ID" value="KAI5669511.1"/>
    <property type="molecule type" value="Genomic_DNA"/>
</dbReference>
<evidence type="ECO:0000313" key="2">
    <source>
        <dbReference type="Proteomes" id="UP001060085"/>
    </source>
</evidence>
<comment type="caution">
    <text evidence="1">The sequence shown here is derived from an EMBL/GenBank/DDBJ whole genome shotgun (WGS) entry which is preliminary data.</text>
</comment>
<sequence length="162" mass="18445">MPRHITGNASLASELRETESGFITFRDKKKGKIISIEGGNSRGGRTGKVKGKRVATGVRAPERFISVKEAINFEKWTRKRRKIVPSHRVDLSDIEGTPENGIRFYTKNKKCFDTNLYCERRFEELFTKGEVLKRGGQDDNDESDEDDDEGNEGQEAMKVDEE</sequence>
<protein>
    <submittedName>
        <fullName evidence="1">Uncharacterized protein</fullName>
    </submittedName>
</protein>
<name>A0ACC0BA33_CATRO</name>
<keyword evidence="2" id="KW-1185">Reference proteome</keyword>
<evidence type="ECO:0000313" key="1">
    <source>
        <dbReference type="EMBL" id="KAI5669511.1"/>
    </source>
</evidence>
<gene>
    <name evidence="1" type="ORF">M9H77_19364</name>
</gene>